<protein>
    <submittedName>
        <fullName evidence="1">Uncharacterized protein</fullName>
    </submittedName>
</protein>
<dbReference type="Proteomes" id="UP000222741">
    <property type="component" value="Segment"/>
</dbReference>
<reference evidence="2" key="1">
    <citation type="submission" date="2017-04" db="EMBL/GenBank/DDBJ databases">
        <authorList>
            <person name="Abille Z."/>
            <person name="Afsharjavan R."/>
            <person name="Alms C.E."/>
            <person name="Anil A."/>
            <person name="Azuma E.A."/>
            <person name="Boateng D."/>
            <person name="Bowden K.V."/>
            <person name="Bui Q."/>
            <person name="Callaghan K.D."/>
            <person name="Canova P.N."/>
            <person name="Carter A.-G.V."/>
            <person name="Carty B."/>
            <person name="Choudhary A."/>
            <person name="Chugh K."/>
            <person name="Clark C.B."/>
            <person name="Clark J."/>
            <person name="Cortez R."/>
            <person name="Dalwadi R.M."/>
            <person name="Daou G."/>
            <person name="Das M."/>
            <person name="Dasari S."/>
            <person name="Davis E.H."/>
            <person name="Defreitas N."/>
            <person name="Demirji J."/>
            <person name="Endres C."/>
            <person name="Fakhar S."/>
            <person name="Feeley N."/>
            <person name="Flores D.C."/>
            <person name="Fowler A.R."/>
            <person name="George T."/>
            <person name="Greis H.L."/>
            <person name="Groleau D.L."/>
            <person name="Gulati J.K."/>
            <person name="Guzman W."/>
            <person name="Hallworth A.N."/>
            <person name="Hariri A."/>
            <person name="Haya V.N."/>
            <person name="Hoffman A.K."/>
            <person name="Horne B."/>
            <person name="Howard T."/>
            <person name="Iglesia A.J."/>
            <person name="Ijezie O.D."/>
            <person name="Incognito N.A."/>
            <person name="Inen J.A."/>
            <person name="Jaiswal A."/>
            <person name="Jezek R.A."/>
            <person name="Kawa A.C."/>
            <person name="Khan F."/>
            <person name="Khin A.C."/>
            <person name="Knapo J."/>
            <person name="Kong A.S."/>
            <person name="Le B.Q."/>
            <person name="Le Q.M."/>
            <person name="Le T.-H.M."/>
            <person name="Lee M."/>
            <person name="Lockwood J.L."/>
            <person name="Loto-Rojas G.S."/>
            <person name="Mantzavinos A."/>
            <person name="Martinez D.R."/>
            <person name="Meadows A.R."/>
            <person name="Mehr S."/>
            <person name="Mellon M.N."/>
            <person name="Memon S."/>
            <person name="Miller B."/>
            <person name="Min S."/>
            <person name="Mitchell L.M."/>
            <person name="Mohamed I.R."/>
            <person name="Mohammed F.O."/>
            <person name="More S."/>
            <person name="Muntaha S."/>
            <person name="Nadeem I."/>
            <person name="Ndjeumen-Njinguet A.S."/>
            <person name="Ng P."/>
            <person name="Ngu V.E."/>
            <person name="Nguyen B.N."/>
            <person name="OHern C.T."/>
            <person name="Oboh U.S."/>
            <person name="Pagano C.W."/>
            <person name="Panakal P.R."/>
            <person name="Park D.A."/>
            <person name="Parsana D."/>
            <person name="Patel P."/>
            <person name="Patel V.S."/>
            <person name="Patwardhan V.M."/>
            <person name="Pawar S.D."/>
            <person name="Payne V.R."/>
            <person name="Petricel I.M."/>
            <person name="Phillips C."/>
            <person name="Puglisi K.M."/>
            <person name="Ramaprasad G."/>
            <person name="Raza A.S."/>
            <person name="Rivera-Oven A.G."/>
            <person name="Robins E."/>
            <person name="Roeun D.C."/>
            <person name="Rostovtseva N."/>
            <person name="Sadat M."/>
            <person name="Seas A."/>
            <person name="So E.J."/>
            <person name="Sogbesan C."/>
            <person name="Strumsky L.A."/>
            <person name="Sun J.L."/>
            <person name="Sutherland H.J."/>
            <person name="Tchakounte I."/>
            <person name="Tewell J.R."/>
            <person name="Thapa D.J."/>
            <person name="Tkach Y."/>
            <person name="Tran C.D."/>
            <person name="Tran V."/>
            <person name="Vithayathil T."/>
            <person name="Vivekanandan A."/>
            <person name="Wang S.R."/>
            <person name="White E."/>
            <person name="Yang A.L."/>
            <person name="Ye D.T."/>
            <person name="Yirenkyi M."/>
            <person name="Zarb J.S."/>
            <person name="Zhang S."/>
            <person name="Zhou M.T."/>
            <person name="Cao A."/>
            <person name="Nguyen K.M."/>
            <person name="Patel K."/>
            <person name="Patel P."/>
            <person name="Pennington E."/>
            <person name="Sendze O."/>
            <person name="Zahangir S."/>
            <person name="Correa-Mendez M."/>
            <person name="Fabian M.F."/>
            <person name="Liu S."/>
            <person name="Jethmalani Y."/>
            <person name="Nunn R."/>
            <person name="Prakash A."/>
            <person name="Louise T."/>
            <person name="Russell D.A."/>
            <person name="Hatfull G.F."/>
            <person name="Erill I."/>
            <person name="Caruso S.M."/>
        </authorList>
    </citation>
    <scope>NUCLEOTIDE SEQUENCE [LARGE SCALE GENOMIC DNA]</scope>
</reference>
<sequence>MEIKTIVIGDIFQCYCDDAGAEFKINIDINTAKVDSVGVGDLTIANLIAATKKAKKLFVNYLIDTKSESFFD</sequence>
<evidence type="ECO:0000313" key="1">
    <source>
        <dbReference type="EMBL" id="ARQ95045.1"/>
    </source>
</evidence>
<evidence type="ECO:0000313" key="2">
    <source>
        <dbReference type="Proteomes" id="UP000222741"/>
    </source>
</evidence>
<gene>
    <name evidence="1" type="ORF">FLAPJACK_134</name>
</gene>
<name>A0A1X9SFZ2_9CAUD</name>
<dbReference type="EMBL" id="KY888882">
    <property type="protein sequence ID" value="ARQ95045.1"/>
    <property type="molecule type" value="Genomic_DNA"/>
</dbReference>
<proteinExistence type="predicted"/>
<accession>A0A1X9SFZ2</accession>
<organism evidence="1 2">
    <name type="scientific">Bacillus phage Flapjack</name>
    <dbReference type="NCBI Taxonomy" id="1983465"/>
    <lineage>
        <taxon>Viruses</taxon>
        <taxon>Duplodnaviria</taxon>
        <taxon>Heunggongvirae</taxon>
        <taxon>Uroviricota</taxon>
        <taxon>Caudoviricetes</taxon>
        <taxon>Herelleviridae</taxon>
        <taxon>Bastillevirinae</taxon>
        <taxon>Bequatrovirus</taxon>
        <taxon>Bequatrovirus spock</taxon>
    </lineage>
</organism>